<keyword evidence="1" id="KW-0812">Transmembrane</keyword>
<keyword evidence="1" id="KW-0472">Membrane</keyword>
<dbReference type="AlphaFoldDB" id="A0A7C8LCS6"/>
<name>A0A7C8LCS6_9FIRM</name>
<feature type="domain" description="DUF3298" evidence="2">
    <location>
        <begin position="202"/>
        <end position="286"/>
    </location>
</feature>
<accession>A0A7C8LCS6</accession>
<reference evidence="3 4" key="1">
    <citation type="submission" date="2019-12" db="EMBL/GenBank/DDBJ databases">
        <title>Defluviitalea raffinosedens, isolated from a biogas fermenter, genome sequencing and characterization.</title>
        <authorList>
            <person name="Rettenmaier R."/>
            <person name="Schneider M."/>
            <person name="Neuhaus K."/>
            <person name="Liebl W."/>
            <person name="Zverlov V."/>
        </authorList>
    </citation>
    <scope>NUCLEOTIDE SEQUENCE [LARGE SCALE GENOMIC DNA]</scope>
    <source>
        <strain evidence="3 4">249c-K6</strain>
    </source>
</reference>
<dbReference type="OrthoDB" id="4990at2"/>
<dbReference type="RefSeq" id="WP_158740905.1">
    <property type="nucleotide sequence ID" value="NZ_WSLF01000009.1"/>
</dbReference>
<feature type="transmembrane region" description="Helical" evidence="1">
    <location>
        <begin position="43"/>
        <end position="65"/>
    </location>
</feature>
<organism evidence="3 4">
    <name type="scientific">Defluviitalea raffinosedens</name>
    <dbReference type="NCBI Taxonomy" id="1450156"/>
    <lineage>
        <taxon>Bacteria</taxon>
        <taxon>Bacillati</taxon>
        <taxon>Bacillota</taxon>
        <taxon>Clostridia</taxon>
        <taxon>Lachnospirales</taxon>
        <taxon>Defluviitaleaceae</taxon>
        <taxon>Defluviitalea</taxon>
    </lineage>
</organism>
<gene>
    <name evidence="3" type="ORF">GND95_09910</name>
</gene>
<keyword evidence="4" id="KW-1185">Reference proteome</keyword>
<keyword evidence="1" id="KW-1133">Transmembrane helix</keyword>
<evidence type="ECO:0000256" key="1">
    <source>
        <dbReference type="SAM" id="Phobius"/>
    </source>
</evidence>
<evidence type="ECO:0000259" key="2">
    <source>
        <dbReference type="Pfam" id="PF11738"/>
    </source>
</evidence>
<dbReference type="InterPro" id="IPR021729">
    <property type="entry name" value="DUF3298"/>
</dbReference>
<protein>
    <submittedName>
        <fullName evidence="3">DUF3298 domain-containing protein</fullName>
    </submittedName>
</protein>
<dbReference type="InterPro" id="IPR037126">
    <property type="entry name" value="PdaC/RsiV-like_sf"/>
</dbReference>
<proteinExistence type="predicted"/>
<evidence type="ECO:0000313" key="3">
    <source>
        <dbReference type="EMBL" id="KAE9633181.1"/>
    </source>
</evidence>
<evidence type="ECO:0000313" key="4">
    <source>
        <dbReference type="Proteomes" id="UP000483018"/>
    </source>
</evidence>
<dbReference type="Gene3D" id="3.30.565.40">
    <property type="entry name" value="Fervidobacterium nodosum Rt17-B1 like"/>
    <property type="match status" value="1"/>
</dbReference>
<dbReference type="EMBL" id="WSLF01000009">
    <property type="protein sequence ID" value="KAE9633181.1"/>
    <property type="molecule type" value="Genomic_DNA"/>
</dbReference>
<dbReference type="Pfam" id="PF11738">
    <property type="entry name" value="DUF3298"/>
    <property type="match status" value="1"/>
</dbReference>
<dbReference type="Gene3D" id="3.90.640.20">
    <property type="entry name" value="Heat-shock cognate protein, ATPase"/>
    <property type="match status" value="1"/>
</dbReference>
<dbReference type="Proteomes" id="UP000483018">
    <property type="component" value="Unassembled WGS sequence"/>
</dbReference>
<sequence>MEDKNLQLLKERYLKTPIPEELDSMVNKALEEGRRYTMKRRNIFKRTGVVAASIAIFAAVLAVGINSSPTFASTLTKVPVVGNIAKVLNFREYIVNEDGFNADIKVPAVEGLENTELESSLNEKYLAENKKLYEEFMAEMEKMKQEGVGHLGVDSGYVVKTDTDRILSIGRYVVNTAGSSSTIFKYDTIDKQEGILITLPSLFKGSSYVEIISENIKQQMLEQMKADESIIYWVDMEGEEDTAKAFEKISPAQNFYINEEGKLVISFDEYEVAPGYMGVQEFIIPTEVISDILVSNMYIK</sequence>
<comment type="caution">
    <text evidence="3">The sequence shown here is derived from an EMBL/GenBank/DDBJ whole genome shotgun (WGS) entry which is preliminary data.</text>
</comment>